<keyword evidence="1 3" id="KW-0238">DNA-binding</keyword>
<dbReference type="InterPro" id="IPR036388">
    <property type="entry name" value="WH-like_DNA-bd_sf"/>
</dbReference>
<dbReference type="SUPFAM" id="SSF46894">
    <property type="entry name" value="C-terminal effector domain of the bipartite response regulators"/>
    <property type="match status" value="1"/>
</dbReference>
<dbReference type="InterPro" id="IPR000792">
    <property type="entry name" value="Tscrpt_reg_LuxR_C"/>
</dbReference>
<dbReference type="PROSITE" id="PS50043">
    <property type="entry name" value="HTH_LUXR_2"/>
    <property type="match status" value="1"/>
</dbReference>
<dbReference type="PANTHER" id="PTHR43214:SF43">
    <property type="entry name" value="TWO-COMPONENT RESPONSE REGULATOR"/>
    <property type="match status" value="1"/>
</dbReference>
<dbReference type="PANTHER" id="PTHR43214">
    <property type="entry name" value="TWO-COMPONENT RESPONSE REGULATOR"/>
    <property type="match status" value="1"/>
</dbReference>
<dbReference type="EMBL" id="JACCBJ010000001">
    <property type="protein sequence ID" value="NYD74817.1"/>
    <property type="molecule type" value="Genomic_DNA"/>
</dbReference>
<evidence type="ECO:0000259" key="2">
    <source>
        <dbReference type="PROSITE" id="PS50043"/>
    </source>
</evidence>
<dbReference type="PRINTS" id="PR01237">
    <property type="entry name" value="TNFC"/>
</dbReference>
<dbReference type="Gene3D" id="1.10.10.10">
    <property type="entry name" value="Winged helix-like DNA-binding domain superfamily/Winged helix DNA-binding domain"/>
    <property type="match status" value="1"/>
</dbReference>
<dbReference type="InterPro" id="IPR002961">
    <property type="entry name" value="TNF_C"/>
</dbReference>
<evidence type="ECO:0000313" key="3">
    <source>
        <dbReference type="EMBL" id="NYD74817.1"/>
    </source>
</evidence>
<dbReference type="PROSITE" id="PS00622">
    <property type="entry name" value="HTH_LUXR_1"/>
    <property type="match status" value="1"/>
</dbReference>
<organism evidence="3 4">
    <name type="scientific">Leifsonia soli</name>
    <dbReference type="NCBI Taxonomy" id="582665"/>
    <lineage>
        <taxon>Bacteria</taxon>
        <taxon>Bacillati</taxon>
        <taxon>Actinomycetota</taxon>
        <taxon>Actinomycetes</taxon>
        <taxon>Micrococcales</taxon>
        <taxon>Microbacteriaceae</taxon>
        <taxon>Leifsonia</taxon>
    </lineage>
</organism>
<protein>
    <submittedName>
        <fullName evidence="3">DNA-binding CsgD family transcriptional regulator</fullName>
    </submittedName>
</protein>
<dbReference type="Pfam" id="PF00196">
    <property type="entry name" value="GerE"/>
    <property type="match status" value="1"/>
</dbReference>
<dbReference type="InterPro" id="IPR027417">
    <property type="entry name" value="P-loop_NTPase"/>
</dbReference>
<dbReference type="Pfam" id="PF13191">
    <property type="entry name" value="AAA_16"/>
    <property type="match status" value="1"/>
</dbReference>
<evidence type="ECO:0000313" key="4">
    <source>
        <dbReference type="Proteomes" id="UP000589620"/>
    </source>
</evidence>
<dbReference type="CDD" id="cd06170">
    <property type="entry name" value="LuxR_C_like"/>
    <property type="match status" value="1"/>
</dbReference>
<keyword evidence="4" id="KW-1185">Reference proteome</keyword>
<dbReference type="RefSeq" id="WP_179456818.1">
    <property type="nucleotide sequence ID" value="NZ_BAAAPX010000001.1"/>
</dbReference>
<dbReference type="GO" id="GO:0005164">
    <property type="term" value="F:tumor necrosis factor receptor binding"/>
    <property type="evidence" value="ECO:0007669"/>
    <property type="project" value="InterPro"/>
</dbReference>
<comment type="caution">
    <text evidence="3">The sequence shown here is derived from an EMBL/GenBank/DDBJ whole genome shotgun (WGS) entry which is preliminary data.</text>
</comment>
<feature type="domain" description="HTH luxR-type" evidence="2">
    <location>
        <begin position="821"/>
        <end position="886"/>
    </location>
</feature>
<dbReference type="GO" id="GO:0003677">
    <property type="term" value="F:DNA binding"/>
    <property type="evidence" value="ECO:0007669"/>
    <property type="project" value="UniProtKB-KW"/>
</dbReference>
<dbReference type="InterPro" id="IPR016032">
    <property type="entry name" value="Sig_transdc_resp-reg_C-effctor"/>
</dbReference>
<dbReference type="SUPFAM" id="SSF52540">
    <property type="entry name" value="P-loop containing nucleoside triphosphate hydrolases"/>
    <property type="match status" value="1"/>
</dbReference>
<reference evidence="3 4" key="1">
    <citation type="submission" date="2020-07" db="EMBL/GenBank/DDBJ databases">
        <title>Sequencing the genomes of 1000 actinobacteria strains.</title>
        <authorList>
            <person name="Klenk H.-P."/>
        </authorList>
    </citation>
    <scope>NUCLEOTIDE SEQUENCE [LARGE SCALE GENOMIC DNA]</scope>
    <source>
        <strain evidence="3 4">DSM 23871</strain>
    </source>
</reference>
<accession>A0A852T0Y4</accession>
<gene>
    <name evidence="3" type="ORF">BJ963_002336</name>
</gene>
<dbReference type="InterPro" id="IPR041664">
    <property type="entry name" value="AAA_16"/>
</dbReference>
<proteinExistence type="predicted"/>
<dbReference type="SMART" id="SM00421">
    <property type="entry name" value="HTH_LUXR"/>
    <property type="match status" value="1"/>
</dbReference>
<dbReference type="GO" id="GO:0016020">
    <property type="term" value="C:membrane"/>
    <property type="evidence" value="ECO:0007669"/>
    <property type="project" value="InterPro"/>
</dbReference>
<sequence>MHASGTAAVGGGVRVDLGQEARAQQVAHAVDAVEHGTSVEVSGPAGSGRTAFLHAVGSRLEGHGWTVLAVAGIPALLARPLGALGALGAISAATAHSGDVHAAVDELADRLPSRRAVVVVDDGDDLDDDSWGALCALRSARRTPVLWARRIGAEDAVSSGGPWSASTGSLEAAALPGAGARPTGSASGLHGVTSIQLGGLRYDEFVTLLNTRLEHPVDSSTAARVFAQTAGRPGLALAAVETALRERRLLADGQGVSGVGSLWSPALARPLRALVEPLDRRQHDVVALLALLGETGIETAEALATDDELDGLEARALIRIRESGGEMLVSVDPPLLADYLRGTTRPARRRRLLQRARDAASVATTDAPDPGYAESAAQLVQSLHDAEKARVAQAARAWETGRTMEAAIAYVRTLARSAGAVDPRIDDVLHASSTLPVGDEGRAAWAIENAYNTAYRHGEPERAVADLRSAADGFGRHAGLVHARAAEIEIELVGEPDLSLLLDPDDVGLRPEVAAATHRALGYGLLVGGRVGEAVHHLNAARAVGAEDPVVDHLEAFARLVRGDVGAATGEARARFLESRAALDPVGMRLHGSILTFGSLASGVHGDLDEVLAEVAMLGGPAGPPPVGPSTALSNTVMALVVASRTGRRAGAGHHDADLQASILPDGPLPGMQRAWAQAQAELCAGETGTAARTMGEAADALWKRGARLAAAFAYLIAIEIEPTRERYDGAAPRIRSVDGELIGSSLRYAAGLVEGSPETLVALGDAFIGERRYSLALAAYARAADLHTDAQRPADAAAARARGDELERTVGIGRFDPHRFISTRAELTARELEVARLASTGLTNRQIAEELVLSTRTVESHLHRVMRKLRVERRSQLKERMEGAPDEWR</sequence>
<dbReference type="GO" id="GO:0006355">
    <property type="term" value="P:regulation of DNA-templated transcription"/>
    <property type="evidence" value="ECO:0007669"/>
    <property type="project" value="InterPro"/>
</dbReference>
<dbReference type="AlphaFoldDB" id="A0A852T0Y4"/>
<dbReference type="InterPro" id="IPR039420">
    <property type="entry name" value="WalR-like"/>
</dbReference>
<dbReference type="PRINTS" id="PR00038">
    <property type="entry name" value="HTHLUXR"/>
</dbReference>
<evidence type="ECO:0000256" key="1">
    <source>
        <dbReference type="ARBA" id="ARBA00023125"/>
    </source>
</evidence>
<name>A0A852T0Y4_9MICO</name>
<dbReference type="Proteomes" id="UP000589620">
    <property type="component" value="Unassembled WGS sequence"/>
</dbReference>
<dbReference type="GO" id="GO:0006955">
    <property type="term" value="P:immune response"/>
    <property type="evidence" value="ECO:0007669"/>
    <property type="project" value="InterPro"/>
</dbReference>